<dbReference type="AlphaFoldDB" id="A0A9P8QKC6"/>
<feature type="chain" id="PRO_5040545321" description="Peroxidase" evidence="5">
    <location>
        <begin position="24"/>
        <end position="573"/>
    </location>
</feature>
<gene>
    <name evidence="7" type="ORF">Trco_007373</name>
</gene>
<accession>A0A9P8QKC6</accession>
<evidence type="ECO:0000256" key="5">
    <source>
        <dbReference type="RuleBase" id="RU363051"/>
    </source>
</evidence>
<dbReference type="Gene3D" id="1.10.520.10">
    <property type="match status" value="1"/>
</dbReference>
<name>A0A9P8QKC6_9HYPO</name>
<dbReference type="SUPFAM" id="SSF48113">
    <property type="entry name" value="Heme-dependent peroxidases"/>
    <property type="match status" value="1"/>
</dbReference>
<dbReference type="PROSITE" id="PS50873">
    <property type="entry name" value="PEROXIDASE_4"/>
    <property type="match status" value="1"/>
</dbReference>
<evidence type="ECO:0000259" key="6">
    <source>
        <dbReference type="PROSITE" id="PS50873"/>
    </source>
</evidence>
<evidence type="ECO:0000256" key="3">
    <source>
        <dbReference type="ARBA" id="ARBA00023002"/>
    </source>
</evidence>
<dbReference type="GO" id="GO:0042744">
    <property type="term" value="P:hydrogen peroxide catabolic process"/>
    <property type="evidence" value="ECO:0007669"/>
    <property type="project" value="TreeGrafter"/>
</dbReference>
<evidence type="ECO:0000313" key="8">
    <source>
        <dbReference type="Proteomes" id="UP000827724"/>
    </source>
</evidence>
<dbReference type="Gene3D" id="1.10.420.10">
    <property type="entry name" value="Peroxidase, domain 2"/>
    <property type="match status" value="1"/>
</dbReference>
<keyword evidence="1 5" id="KW-0575">Peroxidase</keyword>
<dbReference type="OrthoDB" id="5985073at2759"/>
<dbReference type="Proteomes" id="UP000827724">
    <property type="component" value="Unassembled WGS sequence"/>
</dbReference>
<dbReference type="Pfam" id="PF00141">
    <property type="entry name" value="peroxidase"/>
    <property type="match status" value="1"/>
</dbReference>
<sequence>MVLSRRVLSAVARLGLVAGSAYAEEEYIWPNAKTDLLETMLYEQQGFGSGNSPATFIVPCEKVDFGSGRNGAAEWLRTAYHDMATADVAAGTGGIDASIGFEVNRDENPGVGFNETLMNLAAFLTPRSSMADLIALGALFAANGCSNGSVEIPFRAGRVDATGPGPTGVPTPEQPLDEHISSFERQGFTKEEMIGLVACGHTLGGVHGVDFPEIVPVVNDPATDENTQTFDTTNSGLTAFDNTVAVQFVNNVTQNPLAFGHNETTRSDARIFGSDGGNVIGQMASSPAYFYQTCQNLLERMINTVPKGVTLTEPIQPIAVKPSKLFATINSNGTMTMSGSIRLMGSVAANPNRTIKLHFHPRSRAGEKCFETKSCIASSNVSAFSSVRVQYGNPPLTFWIYPFSTVIPIEHGVSGFDVEVVDNINGVTNSTLYTNGGHGFPFDDTIVTQPKLSCSEVSYSGLMNLTVAIRDDSNLSSLKAIVHVPEPLLSTTPAVGSIPLDFAKVGPIEGSGYTLYNASIETGVIPFNPPNNFAGTYLRTYDLIASNGTHTVESEFHMMDGLNACPNPNIPQF</sequence>
<dbReference type="EC" id="1.11.1.-" evidence="5"/>
<keyword evidence="3 5" id="KW-0560">Oxidoreductase</keyword>
<dbReference type="GO" id="GO:0020037">
    <property type="term" value="F:heme binding"/>
    <property type="evidence" value="ECO:0007669"/>
    <property type="project" value="UniProtKB-UniRule"/>
</dbReference>
<keyword evidence="2" id="KW-0349">Heme</keyword>
<dbReference type="GO" id="GO:0004601">
    <property type="term" value="F:peroxidase activity"/>
    <property type="evidence" value="ECO:0007669"/>
    <property type="project" value="UniProtKB-KW"/>
</dbReference>
<evidence type="ECO:0000256" key="2">
    <source>
        <dbReference type="ARBA" id="ARBA00022617"/>
    </source>
</evidence>
<dbReference type="PANTHER" id="PTHR31356">
    <property type="entry name" value="THYLAKOID LUMENAL 29 KDA PROTEIN, CHLOROPLASTIC-RELATED"/>
    <property type="match status" value="1"/>
</dbReference>
<proteinExistence type="inferred from homology"/>
<dbReference type="GO" id="GO:0000302">
    <property type="term" value="P:response to reactive oxygen species"/>
    <property type="evidence" value="ECO:0007669"/>
    <property type="project" value="TreeGrafter"/>
</dbReference>
<protein>
    <recommendedName>
        <fullName evidence="5">Peroxidase</fullName>
        <ecNumber evidence="5">1.11.1.-</ecNumber>
    </recommendedName>
</protein>
<dbReference type="GO" id="GO:0046872">
    <property type="term" value="F:metal ion binding"/>
    <property type="evidence" value="ECO:0007669"/>
    <property type="project" value="UniProtKB-UniRule"/>
</dbReference>
<reference evidence="7" key="1">
    <citation type="submission" date="2021-08" db="EMBL/GenBank/DDBJ databases">
        <title>Chromosome-Level Trichoderma cornu-damae using Hi-C Data.</title>
        <authorList>
            <person name="Kim C.S."/>
        </authorList>
    </citation>
    <scope>NUCLEOTIDE SEQUENCE</scope>
    <source>
        <strain evidence="7">KA19-0412C</strain>
    </source>
</reference>
<dbReference type="PANTHER" id="PTHR31356:SF53">
    <property type="entry name" value="HEME PEROXIDASE"/>
    <property type="match status" value="1"/>
</dbReference>
<organism evidence="7 8">
    <name type="scientific">Trichoderma cornu-damae</name>
    <dbReference type="NCBI Taxonomy" id="654480"/>
    <lineage>
        <taxon>Eukaryota</taxon>
        <taxon>Fungi</taxon>
        <taxon>Dikarya</taxon>
        <taxon>Ascomycota</taxon>
        <taxon>Pezizomycotina</taxon>
        <taxon>Sordariomycetes</taxon>
        <taxon>Hypocreomycetidae</taxon>
        <taxon>Hypocreales</taxon>
        <taxon>Hypocreaceae</taxon>
        <taxon>Trichoderma</taxon>
    </lineage>
</organism>
<dbReference type="InterPro" id="IPR010255">
    <property type="entry name" value="Haem_peroxidase_sf"/>
</dbReference>
<keyword evidence="2" id="KW-0479">Metal-binding</keyword>
<feature type="domain" description="Plant heme peroxidase family profile" evidence="6">
    <location>
        <begin position="129"/>
        <end position="342"/>
    </location>
</feature>
<comment type="caution">
    <text evidence="7">The sequence shown here is derived from an EMBL/GenBank/DDBJ whole genome shotgun (WGS) entry which is preliminary data.</text>
</comment>
<dbReference type="InterPro" id="IPR002016">
    <property type="entry name" value="Haem_peroxidase"/>
</dbReference>
<keyword evidence="8" id="KW-1185">Reference proteome</keyword>
<keyword evidence="2" id="KW-0408">Iron</keyword>
<dbReference type="EMBL" id="JAIWOZ010000006">
    <property type="protein sequence ID" value="KAH6603927.1"/>
    <property type="molecule type" value="Genomic_DNA"/>
</dbReference>
<dbReference type="GO" id="GO:0034599">
    <property type="term" value="P:cellular response to oxidative stress"/>
    <property type="evidence" value="ECO:0007669"/>
    <property type="project" value="InterPro"/>
</dbReference>
<evidence type="ECO:0000256" key="4">
    <source>
        <dbReference type="RuleBase" id="RU004241"/>
    </source>
</evidence>
<feature type="signal peptide" evidence="5">
    <location>
        <begin position="1"/>
        <end position="23"/>
    </location>
</feature>
<evidence type="ECO:0000313" key="7">
    <source>
        <dbReference type="EMBL" id="KAH6603927.1"/>
    </source>
</evidence>
<keyword evidence="5" id="KW-0732">Signal</keyword>
<evidence type="ECO:0000256" key="1">
    <source>
        <dbReference type="ARBA" id="ARBA00022559"/>
    </source>
</evidence>
<comment type="similarity">
    <text evidence="4">Belongs to the peroxidase family.</text>
</comment>
<dbReference type="InterPro" id="IPR044831">
    <property type="entry name" value="Ccp1-like"/>
</dbReference>